<evidence type="ECO:0000256" key="2">
    <source>
        <dbReference type="ARBA" id="ARBA00022840"/>
    </source>
</evidence>
<keyword evidence="3" id="KW-1133">Transmembrane helix</keyword>
<name>W6UWB8_ECHGR</name>
<dbReference type="PROSITE" id="PS50011">
    <property type="entry name" value="PROTEIN_KINASE_DOM"/>
    <property type="match status" value="1"/>
</dbReference>
<dbReference type="GO" id="GO:0005524">
    <property type="term" value="F:ATP binding"/>
    <property type="evidence" value="ECO:0007669"/>
    <property type="project" value="UniProtKB-KW"/>
</dbReference>
<keyword evidence="1" id="KW-0547">Nucleotide-binding</keyword>
<dbReference type="InterPro" id="IPR050117">
    <property type="entry name" value="MAPK"/>
</dbReference>
<dbReference type="SUPFAM" id="SSF56112">
    <property type="entry name" value="Protein kinase-like (PK-like)"/>
    <property type="match status" value="1"/>
</dbReference>
<feature type="transmembrane region" description="Helical" evidence="3">
    <location>
        <begin position="157"/>
        <end position="179"/>
    </location>
</feature>
<proteinExistence type="predicted"/>
<dbReference type="KEGG" id="egl:EGR_07337"/>
<dbReference type="STRING" id="6210.W6UWB8"/>
<dbReference type="PANTHER" id="PTHR24055">
    <property type="entry name" value="MITOGEN-ACTIVATED PROTEIN KINASE"/>
    <property type="match status" value="1"/>
</dbReference>
<feature type="domain" description="Protein kinase" evidence="4">
    <location>
        <begin position="6"/>
        <end position="294"/>
    </location>
</feature>
<reference evidence="5 6" key="1">
    <citation type="journal article" date="2013" name="Nat. Genet.">
        <title>The genome of the hydatid tapeworm Echinococcus granulosus.</title>
        <authorList>
            <person name="Zheng H."/>
            <person name="Zhang W."/>
            <person name="Zhang L."/>
            <person name="Zhang Z."/>
            <person name="Li J."/>
            <person name="Lu G."/>
            <person name="Zhu Y."/>
            <person name="Wang Y."/>
            <person name="Huang Y."/>
            <person name="Liu J."/>
            <person name="Kang H."/>
            <person name="Chen J."/>
            <person name="Wang L."/>
            <person name="Chen A."/>
            <person name="Yu S."/>
            <person name="Gao Z."/>
            <person name="Jin L."/>
            <person name="Gu W."/>
            <person name="Wang Z."/>
            <person name="Zhao L."/>
            <person name="Shi B."/>
            <person name="Wen H."/>
            <person name="Lin R."/>
            <person name="Jones M.K."/>
            <person name="Brejova B."/>
            <person name="Vinar T."/>
            <person name="Zhao G."/>
            <person name="McManus D.P."/>
            <person name="Chen Z."/>
            <person name="Zhou Y."/>
            <person name="Wang S."/>
        </authorList>
    </citation>
    <scope>NUCLEOTIDE SEQUENCE [LARGE SCALE GENOMIC DNA]</scope>
</reference>
<comment type="caution">
    <text evidence="5">The sequence shown here is derived from an EMBL/GenBank/DDBJ whole genome shotgun (WGS) entry which is preliminary data.</text>
</comment>
<evidence type="ECO:0000313" key="5">
    <source>
        <dbReference type="EMBL" id="EUB57769.1"/>
    </source>
</evidence>
<organism evidence="5 6">
    <name type="scientific">Echinococcus granulosus</name>
    <name type="common">Hydatid tapeworm</name>
    <dbReference type="NCBI Taxonomy" id="6210"/>
    <lineage>
        <taxon>Eukaryota</taxon>
        <taxon>Metazoa</taxon>
        <taxon>Spiralia</taxon>
        <taxon>Lophotrochozoa</taxon>
        <taxon>Platyhelminthes</taxon>
        <taxon>Cestoda</taxon>
        <taxon>Eucestoda</taxon>
        <taxon>Cyclophyllidea</taxon>
        <taxon>Taeniidae</taxon>
        <taxon>Echinococcus</taxon>
        <taxon>Echinococcus granulosus group</taxon>
    </lineage>
</organism>
<keyword evidence="3" id="KW-0472">Membrane</keyword>
<dbReference type="OrthoDB" id="2158884at2759"/>
<accession>W6UWB8</accession>
<dbReference type="EMBL" id="APAU02000075">
    <property type="protein sequence ID" value="EUB57769.1"/>
    <property type="molecule type" value="Genomic_DNA"/>
</dbReference>
<evidence type="ECO:0000259" key="4">
    <source>
        <dbReference type="PROSITE" id="PS50011"/>
    </source>
</evidence>
<dbReference type="InterPro" id="IPR000719">
    <property type="entry name" value="Prot_kinase_dom"/>
</dbReference>
<dbReference type="GO" id="GO:0004672">
    <property type="term" value="F:protein kinase activity"/>
    <property type="evidence" value="ECO:0007669"/>
    <property type="project" value="InterPro"/>
</dbReference>
<dbReference type="Proteomes" id="UP000019149">
    <property type="component" value="Unassembled WGS sequence"/>
</dbReference>
<evidence type="ECO:0000256" key="1">
    <source>
        <dbReference type="ARBA" id="ARBA00022741"/>
    </source>
</evidence>
<evidence type="ECO:0000256" key="3">
    <source>
        <dbReference type="SAM" id="Phobius"/>
    </source>
</evidence>
<dbReference type="Gene3D" id="1.10.510.10">
    <property type="entry name" value="Transferase(Phosphotransferase) domain 1"/>
    <property type="match status" value="1"/>
</dbReference>
<keyword evidence="5" id="KW-0418">Kinase</keyword>
<gene>
    <name evidence="5" type="ORF">EGR_07337</name>
</gene>
<dbReference type="CTD" id="36343052"/>
<evidence type="ECO:0000313" key="6">
    <source>
        <dbReference type="Proteomes" id="UP000019149"/>
    </source>
</evidence>
<dbReference type="Pfam" id="PF00069">
    <property type="entry name" value="Pkinase"/>
    <property type="match status" value="1"/>
</dbReference>
<dbReference type="GeneID" id="36343052"/>
<keyword evidence="2" id="KW-0067">ATP-binding</keyword>
<sequence length="294" mass="34650">MNGSPVKLENNISKSKIGKTGFYQHARLESMVSLIFLMLYTELSPVKTMRDDLAGLVVSVCKIVRHSNVFNFTHEVFSRMKKKYRSWSECLSLREVKPLLVWTSDPHFVVNFPKTLKRLEHPCIIKLKEVIREKDELFFVFEYMKENLYEMMKRRCLVDFFLICASINLFISALSKIFYRKKLFSEDSVRKITRQVLDGLAYMHKQAVDAFRLFALLLAPTTVLSARDSFFYSILVEFALSIVLFFIQSKTSHLLLGFMRDKNYRYSDHFVLNKSDDFLSHKPNSLYDMIFMIR</sequence>
<keyword evidence="6" id="KW-1185">Reference proteome</keyword>
<dbReference type="AlphaFoldDB" id="W6UWB8"/>
<protein>
    <submittedName>
        <fullName evidence="5">Serine/threonine-protein kinase MAK</fullName>
    </submittedName>
</protein>
<keyword evidence="5" id="KW-0808">Transferase</keyword>
<keyword evidence="3" id="KW-0812">Transmembrane</keyword>
<feature type="transmembrane region" description="Helical" evidence="3">
    <location>
        <begin position="230"/>
        <end position="247"/>
    </location>
</feature>
<dbReference type="InterPro" id="IPR011009">
    <property type="entry name" value="Kinase-like_dom_sf"/>
</dbReference>
<dbReference type="RefSeq" id="XP_024348965.1">
    <property type="nucleotide sequence ID" value="XM_024496586.1"/>
</dbReference>